<dbReference type="Proteomes" id="UP001516351">
    <property type="component" value="Unassembled WGS sequence"/>
</dbReference>
<evidence type="ECO:0000313" key="3">
    <source>
        <dbReference type="Proteomes" id="UP001516351"/>
    </source>
</evidence>
<gene>
    <name evidence="2" type="ORF">HW542_04055</name>
</gene>
<sequence>MSDTTTLICAQSVIWLVVFGLCAVIVLLFQRVRGFYRRIAPLGALAPTAAAIEHLPATRLLSLSGREVTAGGSRDDGRPQLLVFVSGSCPVSRKMVPIINDFARREHLSLLYCGDESDEAQKRTIGSLGLSENGFVNDPAIGRLLGVDRVPFAVLLDPTGAVQARGLVNNLEHLESLLGVQETGYRSLQGFMTANPQALAG</sequence>
<dbReference type="SUPFAM" id="SSF52833">
    <property type="entry name" value="Thioredoxin-like"/>
    <property type="match status" value="1"/>
</dbReference>
<keyword evidence="1" id="KW-1133">Transmembrane helix</keyword>
<reference evidence="2 3" key="1">
    <citation type="submission" date="2020-06" db="EMBL/GenBank/DDBJ databases">
        <title>Synonyms of Asaia species.</title>
        <authorList>
            <person name="Sombolestani A."/>
        </authorList>
    </citation>
    <scope>NUCLEOTIDE SEQUENCE [LARGE SCALE GENOMIC DNA]</scope>
    <source>
        <strain evidence="2 3">LMG 27047</strain>
    </source>
</reference>
<name>A0ABX2P231_9PROT</name>
<protein>
    <submittedName>
        <fullName evidence="2">Methylamine dehydrogenase</fullName>
    </submittedName>
</protein>
<evidence type="ECO:0000256" key="1">
    <source>
        <dbReference type="SAM" id="Phobius"/>
    </source>
</evidence>
<dbReference type="EMBL" id="JABXXV010000002">
    <property type="protein sequence ID" value="NVN45981.1"/>
    <property type="molecule type" value="Genomic_DNA"/>
</dbReference>
<accession>A0ABX2P231</accession>
<keyword evidence="1" id="KW-0472">Membrane</keyword>
<keyword evidence="1" id="KW-0812">Transmembrane</keyword>
<dbReference type="InterPro" id="IPR036249">
    <property type="entry name" value="Thioredoxin-like_sf"/>
</dbReference>
<proteinExistence type="predicted"/>
<evidence type="ECO:0000313" key="2">
    <source>
        <dbReference type="EMBL" id="NVN45981.1"/>
    </source>
</evidence>
<keyword evidence="3" id="KW-1185">Reference proteome</keyword>
<feature type="transmembrane region" description="Helical" evidence="1">
    <location>
        <begin position="12"/>
        <end position="29"/>
    </location>
</feature>
<comment type="caution">
    <text evidence="2">The sequence shown here is derived from an EMBL/GenBank/DDBJ whole genome shotgun (WGS) entry which is preliminary data.</text>
</comment>
<dbReference type="RefSeq" id="WP_267311401.1">
    <property type="nucleotide sequence ID" value="NZ_JABXXV010000002.1"/>
</dbReference>
<organism evidence="2 3">
    <name type="scientific">Asaia spathodeae</name>
    <dbReference type="NCBI Taxonomy" id="657016"/>
    <lineage>
        <taxon>Bacteria</taxon>
        <taxon>Pseudomonadati</taxon>
        <taxon>Pseudomonadota</taxon>
        <taxon>Alphaproteobacteria</taxon>
        <taxon>Acetobacterales</taxon>
        <taxon>Acetobacteraceae</taxon>
        <taxon>Asaia</taxon>
    </lineage>
</organism>
<dbReference type="Gene3D" id="3.40.30.10">
    <property type="entry name" value="Glutaredoxin"/>
    <property type="match status" value="1"/>
</dbReference>